<feature type="compositionally biased region" description="Basic and acidic residues" evidence="1">
    <location>
        <begin position="422"/>
        <end position="435"/>
    </location>
</feature>
<evidence type="ECO:0000256" key="1">
    <source>
        <dbReference type="SAM" id="MobiDB-lite"/>
    </source>
</evidence>
<feature type="region of interest" description="Disordered" evidence="1">
    <location>
        <begin position="240"/>
        <end position="261"/>
    </location>
</feature>
<feature type="domain" description="Flagellar hook-length control protein-like C-terminal" evidence="2">
    <location>
        <begin position="309"/>
        <end position="380"/>
    </location>
</feature>
<dbReference type="EMBL" id="JBFRYC010000014">
    <property type="protein sequence ID" value="MEX1663282.1"/>
    <property type="molecule type" value="Genomic_DNA"/>
</dbReference>
<proteinExistence type="predicted"/>
<dbReference type="Gene3D" id="3.30.750.140">
    <property type="match status" value="1"/>
</dbReference>
<dbReference type="Proteomes" id="UP001557465">
    <property type="component" value="Unassembled WGS sequence"/>
</dbReference>
<keyword evidence="3" id="KW-0966">Cell projection</keyword>
<feature type="compositionally biased region" description="Basic and acidic residues" evidence="1">
    <location>
        <begin position="450"/>
        <end position="459"/>
    </location>
</feature>
<gene>
    <name evidence="3" type="ORF">AB4874_16840</name>
</gene>
<feature type="compositionally biased region" description="Low complexity" evidence="1">
    <location>
        <begin position="121"/>
        <end position="131"/>
    </location>
</feature>
<feature type="region of interest" description="Disordered" evidence="1">
    <location>
        <begin position="46"/>
        <end position="109"/>
    </location>
</feature>
<keyword evidence="4" id="KW-1185">Reference proteome</keyword>
<feature type="region of interest" description="Disordered" evidence="1">
    <location>
        <begin position="201"/>
        <end position="224"/>
    </location>
</feature>
<organism evidence="3 4">
    <name type="scientific">Thioclava arctica</name>
    <dbReference type="NCBI Taxonomy" id="3238301"/>
    <lineage>
        <taxon>Bacteria</taxon>
        <taxon>Pseudomonadati</taxon>
        <taxon>Pseudomonadota</taxon>
        <taxon>Alphaproteobacteria</taxon>
        <taxon>Rhodobacterales</taxon>
        <taxon>Paracoccaceae</taxon>
        <taxon>Thioclava</taxon>
    </lineage>
</organism>
<evidence type="ECO:0000313" key="4">
    <source>
        <dbReference type="Proteomes" id="UP001557465"/>
    </source>
</evidence>
<dbReference type="CDD" id="cd17470">
    <property type="entry name" value="T3SS_Flik_C"/>
    <property type="match status" value="1"/>
</dbReference>
<accession>A0ABV3TPX6</accession>
<dbReference type="Pfam" id="PF02120">
    <property type="entry name" value="Flg_hook"/>
    <property type="match status" value="1"/>
</dbReference>
<comment type="caution">
    <text evidence="3">The sequence shown here is derived from an EMBL/GenBank/DDBJ whole genome shotgun (WGS) entry which is preliminary data.</text>
</comment>
<dbReference type="RefSeq" id="WP_368392849.1">
    <property type="nucleotide sequence ID" value="NZ_JBFRYC010000014.1"/>
</dbReference>
<evidence type="ECO:0000259" key="2">
    <source>
        <dbReference type="Pfam" id="PF02120"/>
    </source>
</evidence>
<dbReference type="InterPro" id="IPR038610">
    <property type="entry name" value="FliK-like_C_sf"/>
</dbReference>
<feature type="compositionally biased region" description="Basic and acidic residues" evidence="1">
    <location>
        <begin position="46"/>
        <end position="62"/>
    </location>
</feature>
<reference evidence="3 4" key="1">
    <citation type="journal article" date="2011" name="Int. J. Syst. Evol. Microbiol.">
        <title>Zhongshania antarctica gen. nov., sp. nov. and Zhongshania guokunii sp. nov., gammaproteobacteria respectively isolated from coastal attached (fast) ice and surface seawater of the Antarctic.</title>
        <authorList>
            <person name="Li H.J."/>
            <person name="Zhang X.Y."/>
            <person name="Chen C.X."/>
            <person name="Zhang Y.J."/>
            <person name="Gao Z.M."/>
            <person name="Yu Y."/>
            <person name="Chen X.L."/>
            <person name="Chen B."/>
            <person name="Zhang Y.Z."/>
        </authorList>
    </citation>
    <scope>NUCLEOTIDE SEQUENCE [LARGE SCALE GENOMIC DNA]</scope>
    <source>
        <strain evidence="3 4">15-R06ZXC-3</strain>
    </source>
</reference>
<sequence>MTRTLTHALLPSSAAVPVDRAARADAHQARAFDSACSEACAVPRTGARDDHTRTDQGADVERAGATSKEASPDAQTQSDTALVTGVEETARDDARPIASRDASRVADRKDISSLDTMLARAAPGSGPAAAATTVKSDKASSVGEPGAQQAHAIPSNRNATLPPLPRDVDTTPVKPAQAEDLAMRAVSIAPRRQAAEIGADGMDRSAPGAEQLRAPGGRRMHDDKRHDPAVDVMPTQLSIPHGIPQILPQPVTPHSNRETERDAGAVAALAASSAPQPGALGPVTGLAPVQPLPTEPETQPQLLHSALSLASDGGGSAKITLHPQSLGTVVVRVDVTAQGVTHIHLSAETDAGYRALAAETGHLAQKLAQGGLNVGSVQAAMAGMPGGTNVLTPQPGVAGGAQAPQSGFADAGGAGGFAGDAQHQHAGGDQHRPHPQDTPWEAPLPPAGESDDKTVKAYA</sequence>
<keyword evidence="3" id="KW-0282">Flagellum</keyword>
<keyword evidence="3" id="KW-0969">Cilium</keyword>
<evidence type="ECO:0000313" key="3">
    <source>
        <dbReference type="EMBL" id="MEX1663282.1"/>
    </source>
</evidence>
<feature type="region of interest" description="Disordered" evidence="1">
    <location>
        <begin position="391"/>
        <end position="459"/>
    </location>
</feature>
<protein>
    <submittedName>
        <fullName evidence="3">Flagellar hook-length control protein FliK</fullName>
    </submittedName>
</protein>
<name>A0ABV3TPX6_9RHOB</name>
<feature type="region of interest" description="Disordered" evidence="1">
    <location>
        <begin position="121"/>
        <end position="166"/>
    </location>
</feature>
<dbReference type="InterPro" id="IPR021136">
    <property type="entry name" value="Flagellar_hook_control-like_C"/>
</dbReference>